<organism evidence="1 2">
    <name type="scientific">Daphnia magna</name>
    <dbReference type="NCBI Taxonomy" id="35525"/>
    <lineage>
        <taxon>Eukaryota</taxon>
        <taxon>Metazoa</taxon>
        <taxon>Ecdysozoa</taxon>
        <taxon>Arthropoda</taxon>
        <taxon>Crustacea</taxon>
        <taxon>Branchiopoda</taxon>
        <taxon>Diplostraca</taxon>
        <taxon>Cladocera</taxon>
        <taxon>Anomopoda</taxon>
        <taxon>Daphniidae</taxon>
        <taxon>Daphnia</taxon>
    </lineage>
</organism>
<accession>A0A164VIA2</accession>
<gene>
    <name evidence="1" type="ORF">APZ42_022494</name>
</gene>
<dbReference type="EMBL" id="LRGB01001361">
    <property type="protein sequence ID" value="KZS12348.1"/>
    <property type="molecule type" value="Genomic_DNA"/>
</dbReference>
<dbReference type="Proteomes" id="UP000076858">
    <property type="component" value="Unassembled WGS sequence"/>
</dbReference>
<keyword evidence="2" id="KW-1185">Reference proteome</keyword>
<sequence length="62" mass="7293">MGLRPPRIVQSCHSLMPSYTHIKVYNAFDLDATWFCWVNKEERVFILKNALHEFPPSMAINK</sequence>
<name>A0A164VIA2_9CRUS</name>
<proteinExistence type="predicted"/>
<protein>
    <submittedName>
        <fullName evidence="1">Uncharacterized protein</fullName>
    </submittedName>
</protein>
<dbReference type="AlphaFoldDB" id="A0A164VIA2"/>
<comment type="caution">
    <text evidence="1">The sequence shown here is derived from an EMBL/GenBank/DDBJ whole genome shotgun (WGS) entry which is preliminary data.</text>
</comment>
<evidence type="ECO:0000313" key="2">
    <source>
        <dbReference type="Proteomes" id="UP000076858"/>
    </source>
</evidence>
<evidence type="ECO:0000313" key="1">
    <source>
        <dbReference type="EMBL" id="KZS12348.1"/>
    </source>
</evidence>
<reference evidence="1 2" key="1">
    <citation type="submission" date="2016-03" db="EMBL/GenBank/DDBJ databases">
        <title>EvidentialGene: Evidence-directed Construction of Genes on Genomes.</title>
        <authorList>
            <person name="Gilbert D.G."/>
            <person name="Choi J.-H."/>
            <person name="Mockaitis K."/>
            <person name="Colbourne J."/>
            <person name="Pfrender M."/>
        </authorList>
    </citation>
    <scope>NUCLEOTIDE SEQUENCE [LARGE SCALE GENOMIC DNA]</scope>
    <source>
        <strain evidence="1 2">Xinb3</strain>
        <tissue evidence="1">Complete organism</tissue>
    </source>
</reference>